<accession>A0ABQ5LR12</accession>
<dbReference type="CDD" id="cd05233">
    <property type="entry name" value="SDR_c"/>
    <property type="match status" value="1"/>
</dbReference>
<gene>
    <name evidence="4" type="ORF">STA1M1_09170</name>
</gene>
<proteinExistence type="inferred from homology"/>
<dbReference type="SUPFAM" id="SSF51735">
    <property type="entry name" value="NAD(P)-binding Rossmann-fold domains"/>
    <property type="match status" value="1"/>
</dbReference>
<evidence type="ECO:0000313" key="4">
    <source>
        <dbReference type="EMBL" id="GKY87048.1"/>
    </source>
</evidence>
<dbReference type="PRINTS" id="PR00081">
    <property type="entry name" value="GDHRDH"/>
</dbReference>
<feature type="domain" description="Ketoreductase" evidence="3">
    <location>
        <begin position="2"/>
        <end position="177"/>
    </location>
</feature>
<dbReference type="InterPro" id="IPR002347">
    <property type="entry name" value="SDR_fam"/>
</dbReference>
<sequence length="235" mass="24343">MDTFIITGAAGGIGSPTVSAMARADRRLICVDIDAQAMKARLPGDLPGEIVMVPSYLDNAMACAKVVDATEGPITGLVHLAGQFANDDDSAGTWDRILDVNLRTAYDLTQAIRSRLRTDGGARLVYASSASFRRGSPDALAYSAAKAGLVGIVRALSKKLGPRGTVNAIAPGPVDTPMPAQMIASGRLNKTLESIPMGRIGRPDEVASVIAFLCSEGASYVSGQVINVDGGLNPS</sequence>
<dbReference type="PANTHER" id="PTHR42760:SF133">
    <property type="entry name" value="3-OXOACYL-[ACYL-CARRIER-PROTEIN] REDUCTASE"/>
    <property type="match status" value="1"/>
</dbReference>
<dbReference type="Proteomes" id="UP001144205">
    <property type="component" value="Unassembled WGS sequence"/>
</dbReference>
<dbReference type="Pfam" id="PF13561">
    <property type="entry name" value="adh_short_C2"/>
    <property type="match status" value="1"/>
</dbReference>
<keyword evidence="5" id="KW-1185">Reference proteome</keyword>
<dbReference type="SMART" id="SM00822">
    <property type="entry name" value="PKS_KR"/>
    <property type="match status" value="1"/>
</dbReference>
<dbReference type="InterPro" id="IPR057326">
    <property type="entry name" value="KR_dom"/>
</dbReference>
<dbReference type="RefSeq" id="WP_281840982.1">
    <property type="nucleotide sequence ID" value="NZ_BROH01000001.1"/>
</dbReference>
<dbReference type="InterPro" id="IPR020904">
    <property type="entry name" value="Sc_DH/Rdtase_CS"/>
</dbReference>
<evidence type="ECO:0000256" key="2">
    <source>
        <dbReference type="ARBA" id="ARBA00023002"/>
    </source>
</evidence>
<name>A0ABQ5LR12_9RHOB</name>
<dbReference type="InterPro" id="IPR036291">
    <property type="entry name" value="NAD(P)-bd_dom_sf"/>
</dbReference>
<organism evidence="4 5">
    <name type="scientific">Sinisalibacter aestuarii</name>
    <dbReference type="NCBI Taxonomy" id="2949426"/>
    <lineage>
        <taxon>Bacteria</taxon>
        <taxon>Pseudomonadati</taxon>
        <taxon>Pseudomonadota</taxon>
        <taxon>Alphaproteobacteria</taxon>
        <taxon>Rhodobacterales</taxon>
        <taxon>Roseobacteraceae</taxon>
        <taxon>Sinisalibacter</taxon>
    </lineage>
</organism>
<dbReference type="PROSITE" id="PS00061">
    <property type="entry name" value="ADH_SHORT"/>
    <property type="match status" value="1"/>
</dbReference>
<evidence type="ECO:0000259" key="3">
    <source>
        <dbReference type="SMART" id="SM00822"/>
    </source>
</evidence>
<evidence type="ECO:0000313" key="5">
    <source>
        <dbReference type="Proteomes" id="UP001144205"/>
    </source>
</evidence>
<dbReference type="PANTHER" id="PTHR42760">
    <property type="entry name" value="SHORT-CHAIN DEHYDROGENASES/REDUCTASES FAMILY MEMBER"/>
    <property type="match status" value="1"/>
</dbReference>
<dbReference type="EMBL" id="BROH01000001">
    <property type="protein sequence ID" value="GKY87048.1"/>
    <property type="molecule type" value="Genomic_DNA"/>
</dbReference>
<dbReference type="Gene3D" id="3.40.50.720">
    <property type="entry name" value="NAD(P)-binding Rossmann-like Domain"/>
    <property type="match status" value="1"/>
</dbReference>
<evidence type="ECO:0000256" key="1">
    <source>
        <dbReference type="ARBA" id="ARBA00006484"/>
    </source>
</evidence>
<comment type="caution">
    <text evidence="4">The sequence shown here is derived from an EMBL/GenBank/DDBJ whole genome shotgun (WGS) entry which is preliminary data.</text>
</comment>
<protein>
    <submittedName>
        <fullName evidence="4">Beta-ketoacyl-ACP reductase</fullName>
    </submittedName>
</protein>
<comment type="similarity">
    <text evidence="1">Belongs to the short-chain dehydrogenases/reductases (SDR) family.</text>
</comment>
<reference evidence="4" key="1">
    <citation type="journal article" date="2023" name="Int. J. Syst. Evol. Microbiol.">
        <title>Sinisalibacter aestuarii sp. nov., isolated from estuarine sediment of the Arakawa River.</title>
        <authorList>
            <person name="Arafat S.T."/>
            <person name="Hirano S."/>
            <person name="Sato A."/>
            <person name="Takeuchi K."/>
            <person name="Yasuda T."/>
            <person name="Terahara T."/>
            <person name="Hamada M."/>
            <person name="Kobayashi T."/>
        </authorList>
    </citation>
    <scope>NUCLEOTIDE SEQUENCE</scope>
    <source>
        <strain evidence="4">B-399</strain>
    </source>
</reference>
<keyword evidence="2" id="KW-0560">Oxidoreductase</keyword>